<dbReference type="AlphaFoldDB" id="A0A2V2ZWF6"/>
<feature type="transmembrane region" description="Helical" evidence="6">
    <location>
        <begin position="149"/>
        <end position="166"/>
    </location>
</feature>
<dbReference type="Pfam" id="PF01943">
    <property type="entry name" value="Polysacc_synt"/>
    <property type="match status" value="1"/>
</dbReference>
<dbReference type="OrthoDB" id="9775950at2"/>
<feature type="transmembrane region" description="Helical" evidence="6">
    <location>
        <begin position="40"/>
        <end position="61"/>
    </location>
</feature>
<name>A0A2V2ZWF6_9BACI</name>
<proteinExistence type="predicted"/>
<accession>A0A2V2ZWF6</accession>
<dbReference type="InterPro" id="IPR002797">
    <property type="entry name" value="Polysacc_synth"/>
</dbReference>
<evidence type="ECO:0000313" key="7">
    <source>
        <dbReference type="EMBL" id="PWW25583.1"/>
    </source>
</evidence>
<feature type="transmembrane region" description="Helical" evidence="6">
    <location>
        <begin position="311"/>
        <end position="331"/>
    </location>
</feature>
<keyword evidence="4 6" id="KW-1133">Transmembrane helix</keyword>
<reference evidence="7 8" key="1">
    <citation type="submission" date="2018-05" db="EMBL/GenBank/DDBJ databases">
        <title>Freshwater and sediment microbial communities from various areas in North America, analyzing microbe dynamics in response to fracking.</title>
        <authorList>
            <person name="Lamendella R."/>
        </authorList>
    </citation>
    <scope>NUCLEOTIDE SEQUENCE [LARGE SCALE GENOMIC DNA]</scope>
    <source>
        <strain evidence="7 8">15_TX</strain>
    </source>
</reference>
<comment type="subcellular location">
    <subcellularLocation>
        <location evidence="1">Cell membrane</location>
        <topology evidence="1">Multi-pass membrane protein</topology>
    </subcellularLocation>
</comment>
<organism evidence="7 8">
    <name type="scientific">Cytobacillus oceanisediminis</name>
    <dbReference type="NCBI Taxonomy" id="665099"/>
    <lineage>
        <taxon>Bacteria</taxon>
        <taxon>Bacillati</taxon>
        <taxon>Bacillota</taxon>
        <taxon>Bacilli</taxon>
        <taxon>Bacillales</taxon>
        <taxon>Bacillaceae</taxon>
        <taxon>Cytobacillus</taxon>
    </lineage>
</organism>
<dbReference type="InterPro" id="IPR024923">
    <property type="entry name" value="PG_synth_SpoVB"/>
</dbReference>
<comment type="caution">
    <text evidence="7">The sequence shown here is derived from an EMBL/GenBank/DDBJ whole genome shotgun (WGS) entry which is preliminary data.</text>
</comment>
<keyword evidence="3 6" id="KW-0812">Transmembrane</keyword>
<evidence type="ECO:0000256" key="3">
    <source>
        <dbReference type="ARBA" id="ARBA00022692"/>
    </source>
</evidence>
<dbReference type="GO" id="GO:0005886">
    <property type="term" value="C:plasma membrane"/>
    <property type="evidence" value="ECO:0007669"/>
    <property type="project" value="UniProtKB-SubCell"/>
</dbReference>
<dbReference type="Proteomes" id="UP000247150">
    <property type="component" value="Unassembled WGS sequence"/>
</dbReference>
<dbReference type="CDD" id="cd13124">
    <property type="entry name" value="MATE_SpoVB_like"/>
    <property type="match status" value="1"/>
</dbReference>
<dbReference type="RefSeq" id="WP_110066766.1">
    <property type="nucleotide sequence ID" value="NZ_QGTW01000013.1"/>
</dbReference>
<protein>
    <submittedName>
        <fullName evidence="7">O-antigen/teichoic acid export membrane protein</fullName>
    </submittedName>
</protein>
<evidence type="ECO:0000256" key="2">
    <source>
        <dbReference type="ARBA" id="ARBA00022475"/>
    </source>
</evidence>
<dbReference type="InterPro" id="IPR050833">
    <property type="entry name" value="Poly_Biosynth_Transport"/>
</dbReference>
<evidence type="ECO:0000313" key="8">
    <source>
        <dbReference type="Proteomes" id="UP000247150"/>
    </source>
</evidence>
<sequence length="441" mass="49481">MSKFFKGVVLLALAAFASECIEFVVNMVLARELGERGLGMYMSILPTIFLIVLLASFELPISISKFIAEKDKKYHKSMLNHVIKLTIIFTAILVPLAAAIIPFVSVFDEYHPLLRWTVIGFIPIVSFSSIARGFFMGKQQMGKIAASNFLRKSVQLLLLVVLYQAFQFDTDTAVFIAFCTFIGSEIVVFLYLLHMFIIQYQRVKKEPSEILSGKSVRQNLISVSVPTTALRVFHALTHAVQPFLIKGALLKAGVPGEVATEHFGMLAGVAMTIGFFPAFIAHSFLIMLIPTVSKEYADKNLEELRRLLQQVFFVTFLYGVPSVGLFCFFARPLTEVFFHSTDAAIYLQLLWPFFLLHFFIIPMQAYLIGLGLMMDTIYHSLWSTVVSFSAMFLLGSMHSLQMDGIIMGMNTGAVLLAMMHYVTVCRKIGLTLFLSPAKQFN</sequence>
<feature type="transmembrane region" description="Helical" evidence="6">
    <location>
        <begin position="172"/>
        <end position="198"/>
    </location>
</feature>
<keyword evidence="2" id="KW-1003">Cell membrane</keyword>
<gene>
    <name evidence="7" type="ORF">DFO73_113184</name>
</gene>
<feature type="transmembrane region" description="Helical" evidence="6">
    <location>
        <begin position="343"/>
        <end position="368"/>
    </location>
</feature>
<evidence type="ECO:0000256" key="6">
    <source>
        <dbReference type="SAM" id="Phobius"/>
    </source>
</evidence>
<feature type="transmembrane region" description="Helical" evidence="6">
    <location>
        <begin position="219"/>
        <end position="245"/>
    </location>
</feature>
<evidence type="ECO:0000256" key="4">
    <source>
        <dbReference type="ARBA" id="ARBA00022989"/>
    </source>
</evidence>
<feature type="transmembrane region" description="Helical" evidence="6">
    <location>
        <begin position="113"/>
        <end position="137"/>
    </location>
</feature>
<evidence type="ECO:0000256" key="1">
    <source>
        <dbReference type="ARBA" id="ARBA00004651"/>
    </source>
</evidence>
<feature type="transmembrane region" description="Helical" evidence="6">
    <location>
        <begin position="82"/>
        <end position="107"/>
    </location>
</feature>
<dbReference type="PANTHER" id="PTHR30250:SF24">
    <property type="entry name" value="STAGE V SPORULATION PROTEIN B"/>
    <property type="match status" value="1"/>
</dbReference>
<feature type="transmembrane region" description="Helical" evidence="6">
    <location>
        <begin position="380"/>
        <end position="398"/>
    </location>
</feature>
<feature type="transmembrane region" description="Helical" evidence="6">
    <location>
        <begin position="404"/>
        <end position="424"/>
    </location>
</feature>
<keyword evidence="5 6" id="KW-0472">Membrane</keyword>
<evidence type="ECO:0000256" key="5">
    <source>
        <dbReference type="ARBA" id="ARBA00023136"/>
    </source>
</evidence>
<dbReference type="EMBL" id="QGTW01000013">
    <property type="protein sequence ID" value="PWW25583.1"/>
    <property type="molecule type" value="Genomic_DNA"/>
</dbReference>
<dbReference type="PANTHER" id="PTHR30250">
    <property type="entry name" value="PST FAMILY PREDICTED COLANIC ACID TRANSPORTER"/>
    <property type="match status" value="1"/>
</dbReference>
<feature type="transmembrane region" description="Helical" evidence="6">
    <location>
        <begin position="265"/>
        <end position="290"/>
    </location>
</feature>